<evidence type="ECO:0000313" key="1">
    <source>
        <dbReference type="EMBL" id="TYO99959.1"/>
    </source>
</evidence>
<comment type="caution">
    <text evidence="1">The sequence shown here is derived from an EMBL/GenBank/DDBJ whole genome shotgun (WGS) entry which is preliminary data.</text>
</comment>
<gene>
    <name evidence="1" type="ORF">EDC39_101119</name>
</gene>
<evidence type="ECO:0000313" key="2">
    <source>
        <dbReference type="Proteomes" id="UP000324159"/>
    </source>
</evidence>
<accession>A0A5D3WQ78</accession>
<dbReference type="Gene3D" id="2.30.30.830">
    <property type="match status" value="1"/>
</dbReference>
<dbReference type="InterPro" id="IPR007446">
    <property type="entry name" value="PilP"/>
</dbReference>
<proteinExistence type="predicted"/>
<sequence>MPSFLVAISCCLVLLLTGCQEESSAPAPVRVRKPRPKPKVVAKAQAAETKKAEAEYVYSPAGMRDPFAPLLQVKTPVQGKQAPLTPLQKFDLPQFRILGIIIGKGEPTAMVAVPGGKSYIVRKGVKIGKNNGVITEITTDGIHVREKYYDFSGAVRVNEQMIKLPPRRGV</sequence>
<protein>
    <submittedName>
        <fullName evidence="1">Type IV pilus assembly protein PilP</fullName>
    </submittedName>
</protein>
<keyword evidence="2" id="KW-1185">Reference proteome</keyword>
<dbReference type="EMBL" id="VNIB01000001">
    <property type="protein sequence ID" value="TYO99959.1"/>
    <property type="molecule type" value="Genomic_DNA"/>
</dbReference>
<dbReference type="Pfam" id="PF04351">
    <property type="entry name" value="PilP"/>
    <property type="match status" value="1"/>
</dbReference>
<organism evidence="1 2">
    <name type="scientific">Geothermobacter ehrlichii</name>
    <dbReference type="NCBI Taxonomy" id="213224"/>
    <lineage>
        <taxon>Bacteria</taxon>
        <taxon>Pseudomonadati</taxon>
        <taxon>Thermodesulfobacteriota</taxon>
        <taxon>Desulfuromonadia</taxon>
        <taxon>Desulfuromonadales</taxon>
        <taxon>Geothermobacteraceae</taxon>
        <taxon>Geothermobacter</taxon>
    </lineage>
</organism>
<name>A0A5D3WQ78_9BACT</name>
<dbReference type="Proteomes" id="UP000324159">
    <property type="component" value="Unassembled WGS sequence"/>
</dbReference>
<dbReference type="AlphaFoldDB" id="A0A5D3WQ78"/>
<reference evidence="1 2" key="1">
    <citation type="submission" date="2019-07" db="EMBL/GenBank/DDBJ databases">
        <title>Genomic Encyclopedia of Type Strains, Phase IV (KMG-IV): sequencing the most valuable type-strain genomes for metagenomic binning, comparative biology and taxonomic classification.</title>
        <authorList>
            <person name="Goeker M."/>
        </authorList>
    </citation>
    <scope>NUCLEOTIDE SEQUENCE [LARGE SCALE GENOMIC DNA]</scope>
    <source>
        <strain evidence="1 2">SS015</strain>
    </source>
</reference>